<feature type="transmembrane region" description="Helical" evidence="1">
    <location>
        <begin position="12"/>
        <end position="33"/>
    </location>
</feature>
<evidence type="ECO:0000313" key="4">
    <source>
        <dbReference type="WBParaSite" id="nRc.2.0.1.t13394-RA"/>
    </source>
</evidence>
<feature type="transmembrane region" description="Helical" evidence="1">
    <location>
        <begin position="45"/>
        <end position="67"/>
    </location>
</feature>
<accession>A0A915IHW0</accession>
<feature type="transmembrane region" description="Helical" evidence="1">
    <location>
        <begin position="79"/>
        <end position="107"/>
    </location>
</feature>
<organism evidence="3 4">
    <name type="scientific">Romanomermis culicivorax</name>
    <name type="common">Nematode worm</name>
    <dbReference type="NCBI Taxonomy" id="13658"/>
    <lineage>
        <taxon>Eukaryota</taxon>
        <taxon>Metazoa</taxon>
        <taxon>Ecdysozoa</taxon>
        <taxon>Nematoda</taxon>
        <taxon>Enoplea</taxon>
        <taxon>Dorylaimia</taxon>
        <taxon>Mermithida</taxon>
        <taxon>Mermithoidea</taxon>
        <taxon>Mermithidae</taxon>
        <taxon>Romanomermis</taxon>
    </lineage>
</organism>
<feature type="transmembrane region" description="Helical" evidence="1">
    <location>
        <begin position="127"/>
        <end position="151"/>
    </location>
</feature>
<reference evidence="4" key="1">
    <citation type="submission" date="2022-11" db="UniProtKB">
        <authorList>
            <consortium name="WormBaseParasite"/>
        </authorList>
    </citation>
    <scope>IDENTIFICATION</scope>
</reference>
<keyword evidence="1" id="KW-0472">Membrane</keyword>
<dbReference type="Pfam" id="PF10328">
    <property type="entry name" value="7TM_GPCR_Srx"/>
    <property type="match status" value="1"/>
</dbReference>
<dbReference type="Gene3D" id="1.20.1070.10">
    <property type="entry name" value="Rhodopsin 7-helix transmembrane proteins"/>
    <property type="match status" value="1"/>
</dbReference>
<dbReference type="WBParaSite" id="nRc.2.0.1.t13394-RA">
    <property type="protein sequence ID" value="nRc.2.0.1.t13394-RA"/>
    <property type="gene ID" value="nRc.2.0.1.g13394"/>
</dbReference>
<evidence type="ECO:0000259" key="2">
    <source>
        <dbReference type="Pfam" id="PF10328"/>
    </source>
</evidence>
<proteinExistence type="predicted"/>
<name>A0A915IHW0_ROMCU</name>
<evidence type="ECO:0000256" key="1">
    <source>
        <dbReference type="SAM" id="Phobius"/>
    </source>
</evidence>
<dbReference type="Proteomes" id="UP000887565">
    <property type="component" value="Unplaced"/>
</dbReference>
<feature type="transmembrane region" description="Helical" evidence="1">
    <location>
        <begin position="172"/>
        <end position="193"/>
    </location>
</feature>
<protein>
    <submittedName>
        <fullName evidence="4">7TM GPCR serpentine receptor class x (Srx) domain-containing protein</fullName>
    </submittedName>
</protein>
<dbReference type="AlphaFoldDB" id="A0A915IHW0"/>
<keyword evidence="3" id="KW-1185">Reference proteome</keyword>
<evidence type="ECO:0000313" key="3">
    <source>
        <dbReference type="Proteomes" id="UP000887565"/>
    </source>
</evidence>
<keyword evidence="1" id="KW-0812">Transmembrane</keyword>
<feature type="domain" description="7TM GPCR serpentine receptor class x (Srx)" evidence="2">
    <location>
        <begin position="3"/>
        <end position="199"/>
    </location>
</feature>
<dbReference type="SUPFAM" id="SSF81321">
    <property type="entry name" value="Family A G protein-coupled receptor-like"/>
    <property type="match status" value="1"/>
</dbReference>
<dbReference type="InterPro" id="IPR019430">
    <property type="entry name" value="7TM_GPCR_serpentine_rcpt_Srx"/>
</dbReference>
<keyword evidence="1" id="KW-1133">Transmembrane helix</keyword>
<sequence>MINHLIADAICMVPIALYTGMCMIFDTTFSPILERLMSVFVDLGWYPSGLLLITIGITRLISIRFNAHLKRIFNTKINTIILILTWFIYVLITGGYLFPAYITSYLSFDAFTWYYDDQTPYGKFMTIYYSFHGFSTSLTMTIINFIVLALIKRKLSGIDVNVRSNSNKKREIKLFAQCFITGLCAVTSTIPLARPSPYSTNVKNVT</sequence>